<evidence type="ECO:0000313" key="3">
    <source>
        <dbReference type="Proteomes" id="UP001596548"/>
    </source>
</evidence>
<feature type="domain" description="Helix-turn-helix" evidence="1">
    <location>
        <begin position="6"/>
        <end position="53"/>
    </location>
</feature>
<dbReference type="EMBL" id="JBHTBJ010000035">
    <property type="protein sequence ID" value="MFC7278602.1"/>
    <property type="molecule type" value="Genomic_DNA"/>
</dbReference>
<dbReference type="InterPro" id="IPR041657">
    <property type="entry name" value="HTH_17"/>
</dbReference>
<evidence type="ECO:0000259" key="1">
    <source>
        <dbReference type="Pfam" id="PF12728"/>
    </source>
</evidence>
<keyword evidence="3" id="KW-1185">Reference proteome</keyword>
<dbReference type="RefSeq" id="WP_378975677.1">
    <property type="nucleotide sequence ID" value="NZ_JBHTBJ010000035.1"/>
</dbReference>
<name>A0ABW2HZS8_9ACTN</name>
<organism evidence="2 3">
    <name type="scientific">Paractinoplanes rhizophilus</name>
    <dbReference type="NCBI Taxonomy" id="1416877"/>
    <lineage>
        <taxon>Bacteria</taxon>
        <taxon>Bacillati</taxon>
        <taxon>Actinomycetota</taxon>
        <taxon>Actinomycetes</taxon>
        <taxon>Micromonosporales</taxon>
        <taxon>Micromonosporaceae</taxon>
        <taxon>Paractinoplanes</taxon>
    </lineage>
</organism>
<comment type="caution">
    <text evidence="2">The sequence shown here is derived from an EMBL/GenBank/DDBJ whole genome shotgun (WGS) entry which is preliminary data.</text>
</comment>
<sequence>MRSSELLSIGEAAILLRSSRQQVVDLCARGLLPYVTVGTHRRLRRADVEALIRPALTREQLEQLWLHRAIAGKFVSNPAALLAAASITLRRLRRLHPEGHSWEWLDRWQAVIDSGAEAVLDAMTSSAEYAIELRGTSPFTGILSEVERRTVLEALTESRRDRARQVPPEKLERVLRAV</sequence>
<proteinExistence type="predicted"/>
<evidence type="ECO:0000313" key="2">
    <source>
        <dbReference type="EMBL" id="MFC7278602.1"/>
    </source>
</evidence>
<accession>A0ABW2HZS8</accession>
<dbReference type="Pfam" id="PF12728">
    <property type="entry name" value="HTH_17"/>
    <property type="match status" value="1"/>
</dbReference>
<dbReference type="Proteomes" id="UP001596548">
    <property type="component" value="Unassembled WGS sequence"/>
</dbReference>
<protein>
    <submittedName>
        <fullName evidence="2">Helix-turn-helix domain-containing protein</fullName>
    </submittedName>
</protein>
<gene>
    <name evidence="2" type="ORF">ACFQS1_31895</name>
</gene>
<reference evidence="3" key="1">
    <citation type="journal article" date="2019" name="Int. J. Syst. Evol. Microbiol.">
        <title>The Global Catalogue of Microorganisms (GCM) 10K type strain sequencing project: providing services to taxonomists for standard genome sequencing and annotation.</title>
        <authorList>
            <consortium name="The Broad Institute Genomics Platform"/>
            <consortium name="The Broad Institute Genome Sequencing Center for Infectious Disease"/>
            <person name="Wu L."/>
            <person name="Ma J."/>
        </authorList>
    </citation>
    <scope>NUCLEOTIDE SEQUENCE [LARGE SCALE GENOMIC DNA]</scope>
    <source>
        <strain evidence="3">XZYJT-10</strain>
    </source>
</reference>
<dbReference type="NCBIfam" id="TIGR01764">
    <property type="entry name" value="excise"/>
    <property type="match status" value="1"/>
</dbReference>
<dbReference type="InterPro" id="IPR010093">
    <property type="entry name" value="SinI_DNA-bd"/>
</dbReference>